<evidence type="ECO:0000313" key="3">
    <source>
        <dbReference type="Proteomes" id="UP001597097"/>
    </source>
</evidence>
<keyword evidence="1" id="KW-0472">Membrane</keyword>
<comment type="caution">
    <text evidence="2">The sequence shown here is derived from an EMBL/GenBank/DDBJ whole genome shotgun (WGS) entry which is preliminary data.</text>
</comment>
<reference evidence="3" key="1">
    <citation type="journal article" date="2019" name="Int. J. Syst. Evol. Microbiol.">
        <title>The Global Catalogue of Microorganisms (GCM) 10K type strain sequencing project: providing services to taxonomists for standard genome sequencing and annotation.</title>
        <authorList>
            <consortium name="The Broad Institute Genomics Platform"/>
            <consortium name="The Broad Institute Genome Sequencing Center for Infectious Disease"/>
            <person name="Wu L."/>
            <person name="Ma J."/>
        </authorList>
    </citation>
    <scope>NUCLEOTIDE SEQUENCE [LARGE SCALE GENOMIC DNA]</scope>
    <source>
        <strain evidence="3">CGMCC 1.15399</strain>
    </source>
</reference>
<accession>A0ABW4GQL5</accession>
<keyword evidence="1" id="KW-1133">Transmembrane helix</keyword>
<keyword evidence="1" id="KW-0812">Transmembrane</keyword>
<feature type="transmembrane region" description="Helical" evidence="1">
    <location>
        <begin position="43"/>
        <end position="61"/>
    </location>
</feature>
<evidence type="ECO:0000313" key="2">
    <source>
        <dbReference type="EMBL" id="MFD1544724.1"/>
    </source>
</evidence>
<name>A0ABW4GQL5_9ACTN</name>
<gene>
    <name evidence="2" type="ORF">ACFSJ0_47320</name>
</gene>
<proteinExistence type="predicted"/>
<organism evidence="2 3">
    <name type="scientific">Nonomuraea guangzhouensis</name>
    <dbReference type="NCBI Taxonomy" id="1291555"/>
    <lineage>
        <taxon>Bacteria</taxon>
        <taxon>Bacillati</taxon>
        <taxon>Actinomycetota</taxon>
        <taxon>Actinomycetes</taxon>
        <taxon>Streptosporangiales</taxon>
        <taxon>Streptosporangiaceae</taxon>
        <taxon>Nonomuraea</taxon>
    </lineage>
</organism>
<keyword evidence="3" id="KW-1185">Reference proteome</keyword>
<dbReference type="Proteomes" id="UP001597097">
    <property type="component" value="Unassembled WGS sequence"/>
</dbReference>
<dbReference type="RefSeq" id="WP_219529449.1">
    <property type="nucleotide sequence ID" value="NZ_JAHKRM010000006.1"/>
</dbReference>
<evidence type="ECO:0000256" key="1">
    <source>
        <dbReference type="SAM" id="Phobius"/>
    </source>
</evidence>
<protein>
    <submittedName>
        <fullName evidence="2">Uncharacterized protein</fullName>
    </submittedName>
</protein>
<dbReference type="EMBL" id="JBHUCM010000044">
    <property type="protein sequence ID" value="MFD1544724.1"/>
    <property type="molecule type" value="Genomic_DNA"/>
</dbReference>
<sequence length="80" mass="8478">MFAPRRTRIFLATLAASTGGAFLGVLGEKVFIQGMPLSDASSAALNSWVIFPGFFLGLIGARRSLQRAAKETHKQEAAPG</sequence>